<evidence type="ECO:0000313" key="2">
    <source>
        <dbReference type="Proteomes" id="UP000035214"/>
    </source>
</evidence>
<dbReference type="PATRIC" id="fig|1396.428.peg.3942"/>
<protein>
    <recommendedName>
        <fullName evidence="3">Siderophore biosynthesis protein</fullName>
    </recommendedName>
</protein>
<dbReference type="RefSeq" id="WP_046955019.1">
    <property type="nucleotide sequence ID" value="NZ_LCYI01000020.1"/>
</dbReference>
<organism evidence="1 2">
    <name type="scientific">Bacillus cereus</name>
    <dbReference type="NCBI Taxonomy" id="1396"/>
    <lineage>
        <taxon>Bacteria</taxon>
        <taxon>Bacillati</taxon>
        <taxon>Bacillota</taxon>
        <taxon>Bacilli</taxon>
        <taxon>Bacillales</taxon>
        <taxon>Bacillaceae</taxon>
        <taxon>Bacillus</taxon>
        <taxon>Bacillus cereus group</taxon>
    </lineage>
</organism>
<reference evidence="1 2" key="1">
    <citation type="submission" date="2015-04" db="EMBL/GenBank/DDBJ databases">
        <title>Draft Genome Sequences of Eight Spore-Forming Food Isolates of Bacillus cereus Genome sequencing.</title>
        <authorList>
            <person name="Krawcyk A.O."/>
            <person name="de Jong A."/>
            <person name="Eijlander R.T."/>
            <person name="Berendsen E.M."/>
            <person name="Holsappel S."/>
            <person name="Wells-Bennik M."/>
            <person name="Kuipers O.P."/>
        </authorList>
    </citation>
    <scope>NUCLEOTIDE SEQUENCE [LARGE SCALE GENOMIC DNA]</scope>
    <source>
        <strain evidence="1 2">B4077</strain>
    </source>
</reference>
<dbReference type="Proteomes" id="UP000035214">
    <property type="component" value="Unassembled WGS sequence"/>
</dbReference>
<accession>A0A0G8F212</accession>
<evidence type="ECO:0008006" key="3">
    <source>
        <dbReference type="Google" id="ProtNLM"/>
    </source>
</evidence>
<dbReference type="AlphaFoldDB" id="A0A0G8F212"/>
<evidence type="ECO:0000313" key="1">
    <source>
        <dbReference type="EMBL" id="KLA29782.1"/>
    </source>
</evidence>
<name>A0A0G8F212_BACCE</name>
<sequence length="247" mass="29516">MHISKQFIKPFPEYEDIFYDDLEQHKKHFLPICSINLQCIEPELDEWLHIVSAKEIHDGCVGDFTKPFHTNFTKADTLGFNVINGKYKFEADWNYFEIEQNNSDIIEQAYESNERNYQIRKEYFQRNQKIYPYSSFEKEITSVEVLEQEFAEKQTNGWGLNYPVVNGILDDVRFMTEEGEELLEDCDNEDEIFDFTNLLYVPKDEYGHPFTYVGFVTGYYFQAYGADRIYLFFNKELRKAVICFEYT</sequence>
<proteinExistence type="predicted"/>
<comment type="caution">
    <text evidence="1">The sequence shown here is derived from an EMBL/GenBank/DDBJ whole genome shotgun (WGS) entry which is preliminary data.</text>
</comment>
<dbReference type="EMBL" id="LCYI01000020">
    <property type="protein sequence ID" value="KLA29782.1"/>
    <property type="molecule type" value="Genomic_DNA"/>
</dbReference>
<gene>
    <name evidence="1" type="ORF">B4077_1525</name>
</gene>